<dbReference type="EMBL" id="JARKIK010000015">
    <property type="protein sequence ID" value="KAK8747324.1"/>
    <property type="molecule type" value="Genomic_DNA"/>
</dbReference>
<keyword evidence="2" id="KW-1185">Reference proteome</keyword>
<comment type="caution">
    <text evidence="1">The sequence shown here is derived from an EMBL/GenBank/DDBJ whole genome shotgun (WGS) entry which is preliminary data.</text>
</comment>
<dbReference type="Proteomes" id="UP001445076">
    <property type="component" value="Unassembled WGS sequence"/>
</dbReference>
<protein>
    <submittedName>
        <fullName evidence="1">Uncharacterized protein</fullName>
    </submittedName>
</protein>
<dbReference type="AlphaFoldDB" id="A0AAW0Y3I4"/>
<gene>
    <name evidence="1" type="ORF">OTU49_016748</name>
</gene>
<sequence>PRGAVVVCGRSRRLDAATISARVHKQALALSLSTPDLTTSRNHLCLDLRVQVRCPWRVGAASLGRRTENGGAQCWVVSAPKQRQRPVRAHVCCSLPQLVLILS</sequence>
<name>A0AAW0Y3I4_CHEQU</name>
<feature type="non-terminal residue" evidence="1">
    <location>
        <position position="1"/>
    </location>
</feature>
<accession>A0AAW0Y3I4</accession>
<reference evidence="1 2" key="1">
    <citation type="journal article" date="2024" name="BMC Genomics">
        <title>Genome assembly of redclaw crayfish (Cherax quadricarinatus) provides insights into its immune adaptation and hypoxia tolerance.</title>
        <authorList>
            <person name="Liu Z."/>
            <person name="Zheng J."/>
            <person name="Li H."/>
            <person name="Fang K."/>
            <person name="Wang S."/>
            <person name="He J."/>
            <person name="Zhou D."/>
            <person name="Weng S."/>
            <person name="Chi M."/>
            <person name="Gu Z."/>
            <person name="He J."/>
            <person name="Li F."/>
            <person name="Wang M."/>
        </authorList>
    </citation>
    <scope>NUCLEOTIDE SEQUENCE [LARGE SCALE GENOMIC DNA]</scope>
    <source>
        <strain evidence="1">ZL_2023a</strain>
    </source>
</reference>
<evidence type="ECO:0000313" key="2">
    <source>
        <dbReference type="Proteomes" id="UP001445076"/>
    </source>
</evidence>
<evidence type="ECO:0000313" key="1">
    <source>
        <dbReference type="EMBL" id="KAK8747324.1"/>
    </source>
</evidence>
<proteinExistence type="predicted"/>
<organism evidence="1 2">
    <name type="scientific">Cherax quadricarinatus</name>
    <name type="common">Australian red claw crayfish</name>
    <dbReference type="NCBI Taxonomy" id="27406"/>
    <lineage>
        <taxon>Eukaryota</taxon>
        <taxon>Metazoa</taxon>
        <taxon>Ecdysozoa</taxon>
        <taxon>Arthropoda</taxon>
        <taxon>Crustacea</taxon>
        <taxon>Multicrustacea</taxon>
        <taxon>Malacostraca</taxon>
        <taxon>Eumalacostraca</taxon>
        <taxon>Eucarida</taxon>
        <taxon>Decapoda</taxon>
        <taxon>Pleocyemata</taxon>
        <taxon>Astacidea</taxon>
        <taxon>Parastacoidea</taxon>
        <taxon>Parastacidae</taxon>
        <taxon>Cherax</taxon>
    </lineage>
</organism>